<organism evidence="3 4">
    <name type="scientific">Ramlibacter alkalitolerans</name>
    <dbReference type="NCBI Taxonomy" id="2039631"/>
    <lineage>
        <taxon>Bacteria</taxon>
        <taxon>Pseudomonadati</taxon>
        <taxon>Pseudomonadota</taxon>
        <taxon>Betaproteobacteria</taxon>
        <taxon>Burkholderiales</taxon>
        <taxon>Comamonadaceae</taxon>
        <taxon>Ramlibacter</taxon>
    </lineage>
</organism>
<proteinExistence type="inferred from homology"/>
<feature type="chain" id="PRO_5045362584" evidence="2">
    <location>
        <begin position="22"/>
        <end position="322"/>
    </location>
</feature>
<dbReference type="PANTHER" id="PTHR42928">
    <property type="entry name" value="TRICARBOXYLATE-BINDING PROTEIN"/>
    <property type="match status" value="1"/>
</dbReference>
<feature type="signal peptide" evidence="2">
    <location>
        <begin position="1"/>
        <end position="21"/>
    </location>
</feature>
<evidence type="ECO:0000256" key="2">
    <source>
        <dbReference type="SAM" id="SignalP"/>
    </source>
</evidence>
<comment type="similarity">
    <text evidence="1">Belongs to the UPF0065 (bug) family.</text>
</comment>
<dbReference type="InterPro" id="IPR005064">
    <property type="entry name" value="BUG"/>
</dbReference>
<sequence length="322" mass="33938">MNVKTLLVTLVAASAALTAHAADPQWPTKPVKITFGFPAASATDVIARAVGQKLSERWGQSVVIENRPGAGGNLGSEVAAHAPNDGYTIFFGTVANAISTSLYSKLNYDYLKDFTPITLVATTPLVLVANPSLPVKNVKELIDYAKANPGKLNFGSGGVGTSNHLAGEMFKADTQTQLTHVAYKGTPAAYNDLFSGQVSLMWDNIVAVTNHIKSGRLKPLAVTSAKRAASLPDVPTMAESGLPGFEAVSWIGALVPVGTPQPIVDKIHTDLVAVLRMPEIKEKLGALGAEVVGNTPEQFAAWNRSEIAKWAKAVKESGARVD</sequence>
<reference evidence="3 4" key="1">
    <citation type="journal article" date="2017" name="Int. J. Syst. Evol. Microbiol.">
        <title>Ramlibacter alkalitolerans sp. nov., alkali-tolerant bacterium isolated from soil of ginseng.</title>
        <authorList>
            <person name="Lee D.H."/>
            <person name="Cha C.J."/>
        </authorList>
    </citation>
    <scope>NUCLEOTIDE SEQUENCE [LARGE SCALE GENOMIC DNA]</scope>
    <source>
        <strain evidence="3 4">KACC 19305</strain>
    </source>
</reference>
<gene>
    <name evidence="3" type="ORF">JI746_02825</name>
</gene>
<evidence type="ECO:0000313" key="4">
    <source>
        <dbReference type="Proteomes" id="UP000622707"/>
    </source>
</evidence>
<keyword evidence="4" id="KW-1185">Reference proteome</keyword>
<protein>
    <submittedName>
        <fullName evidence="3">Tripartite tricarboxylate transporter substrate binding protein</fullName>
    </submittedName>
</protein>
<accession>A0ABS1JII9</accession>
<keyword evidence="2" id="KW-0732">Signal</keyword>
<dbReference type="PANTHER" id="PTHR42928:SF5">
    <property type="entry name" value="BLR1237 PROTEIN"/>
    <property type="match status" value="1"/>
</dbReference>
<dbReference type="Gene3D" id="3.40.190.10">
    <property type="entry name" value="Periplasmic binding protein-like II"/>
    <property type="match status" value="1"/>
</dbReference>
<dbReference type="Proteomes" id="UP000622707">
    <property type="component" value="Unassembled WGS sequence"/>
</dbReference>
<dbReference type="Pfam" id="PF03401">
    <property type="entry name" value="TctC"/>
    <property type="match status" value="1"/>
</dbReference>
<dbReference type="PIRSF" id="PIRSF017082">
    <property type="entry name" value="YflP"/>
    <property type="match status" value="1"/>
</dbReference>
<dbReference type="CDD" id="cd13578">
    <property type="entry name" value="PBP2_Bug27"/>
    <property type="match status" value="1"/>
</dbReference>
<dbReference type="SUPFAM" id="SSF53850">
    <property type="entry name" value="Periplasmic binding protein-like II"/>
    <property type="match status" value="1"/>
</dbReference>
<evidence type="ECO:0000313" key="3">
    <source>
        <dbReference type="EMBL" id="MBL0424029.1"/>
    </source>
</evidence>
<dbReference type="Gene3D" id="3.40.190.150">
    <property type="entry name" value="Bordetella uptake gene, domain 1"/>
    <property type="match status" value="1"/>
</dbReference>
<dbReference type="InterPro" id="IPR042100">
    <property type="entry name" value="Bug_dom1"/>
</dbReference>
<comment type="caution">
    <text evidence="3">The sequence shown here is derived from an EMBL/GenBank/DDBJ whole genome shotgun (WGS) entry which is preliminary data.</text>
</comment>
<dbReference type="EMBL" id="JAEQND010000001">
    <property type="protein sequence ID" value="MBL0424029.1"/>
    <property type="molecule type" value="Genomic_DNA"/>
</dbReference>
<dbReference type="RefSeq" id="WP_201687246.1">
    <property type="nucleotide sequence ID" value="NZ_JAEQND010000001.1"/>
</dbReference>
<evidence type="ECO:0000256" key="1">
    <source>
        <dbReference type="ARBA" id="ARBA00006987"/>
    </source>
</evidence>
<name>A0ABS1JII9_9BURK</name>